<keyword evidence="3" id="KW-1185">Reference proteome</keyword>
<dbReference type="InterPro" id="IPR027839">
    <property type="entry name" value="DUF4432"/>
</dbReference>
<evidence type="ECO:0000256" key="1">
    <source>
        <dbReference type="SAM" id="MobiDB-lite"/>
    </source>
</evidence>
<dbReference type="AlphaFoldDB" id="A0AA42CJY3"/>
<proteinExistence type="predicted"/>
<evidence type="ECO:0000313" key="2">
    <source>
        <dbReference type="EMBL" id="MCW6508596.1"/>
    </source>
</evidence>
<dbReference type="Gene3D" id="2.70.98.10">
    <property type="match status" value="1"/>
</dbReference>
<dbReference type="RefSeq" id="WP_282584965.1">
    <property type="nucleotide sequence ID" value="NZ_JAMOIM010000006.1"/>
</dbReference>
<feature type="compositionally biased region" description="Basic residues" evidence="1">
    <location>
        <begin position="384"/>
        <end position="393"/>
    </location>
</feature>
<gene>
    <name evidence="2" type="ORF">M8523_11260</name>
</gene>
<reference evidence="2" key="1">
    <citation type="submission" date="2022-05" db="EMBL/GenBank/DDBJ databases">
        <authorList>
            <person name="Pankratov T."/>
        </authorList>
    </citation>
    <scope>NUCLEOTIDE SEQUENCE</scope>
    <source>
        <strain evidence="2">BP6-180914</strain>
    </source>
</reference>
<dbReference type="InterPro" id="IPR014718">
    <property type="entry name" value="GH-type_carb-bd"/>
</dbReference>
<accession>A0AA42CJY3</accession>
<dbReference type="EMBL" id="JAMOIM010000006">
    <property type="protein sequence ID" value="MCW6508596.1"/>
    <property type="molecule type" value="Genomic_DNA"/>
</dbReference>
<protein>
    <submittedName>
        <fullName evidence="2">Aldose 1-epimerase family protein</fullName>
    </submittedName>
</protein>
<dbReference type="GO" id="GO:0030246">
    <property type="term" value="F:carbohydrate binding"/>
    <property type="evidence" value="ECO:0007669"/>
    <property type="project" value="InterPro"/>
</dbReference>
<evidence type="ECO:0000313" key="3">
    <source>
        <dbReference type="Proteomes" id="UP001165667"/>
    </source>
</evidence>
<organism evidence="2 3">
    <name type="scientific">Lichenifustis flavocetrariae</name>
    <dbReference type="NCBI Taxonomy" id="2949735"/>
    <lineage>
        <taxon>Bacteria</taxon>
        <taxon>Pseudomonadati</taxon>
        <taxon>Pseudomonadota</taxon>
        <taxon>Alphaproteobacteria</taxon>
        <taxon>Hyphomicrobiales</taxon>
        <taxon>Lichenihabitantaceae</taxon>
        <taxon>Lichenifustis</taxon>
    </lineage>
</organism>
<dbReference type="Proteomes" id="UP001165667">
    <property type="component" value="Unassembled WGS sequence"/>
</dbReference>
<feature type="region of interest" description="Disordered" evidence="1">
    <location>
        <begin position="374"/>
        <end position="393"/>
    </location>
</feature>
<dbReference type="CDD" id="cd09023">
    <property type="entry name" value="Aldose_epim_Ec_c4013"/>
    <property type="match status" value="1"/>
</dbReference>
<name>A0AA42CJY3_9HYPH</name>
<comment type="caution">
    <text evidence="2">The sequence shown here is derived from an EMBL/GenBank/DDBJ whole genome shotgun (WGS) entry which is preliminary data.</text>
</comment>
<dbReference type="Pfam" id="PF14486">
    <property type="entry name" value="DUF4432"/>
    <property type="match status" value="1"/>
</dbReference>
<sequence length="393" mass="43680">MTSLYGRALSRHDLARRAGALAQFAGVRLMTLGDGVERGIRMLEFRTGSGLRFTVMVDRGMDLAECEHKGRAIGWHSPAGFRNPALHEPEGEGGLGFLRSFSGLLATCGLDHVGFMAEEPADQYNYGPRKTVRHSIHGRISMVPARLTGYGERWEGDRCILWAEGIVQQAALFGENLHLLRRIEADVGGDTIRLHDRVVNQGFYPTPHMLCYHVNVGYPVLSEGSRYLAPVADVVWASHADEAYRRQDVGYRTMPAPQDRFHEQVWQHEMAADAEGRVPVALVNDALGLGFMVESLAHQLPCYYQWQNFQAGAYAMGIEPATNHILGHAYARQHGELITLAHGEERRYDLVLRVLDGAAAIAAEEARIRMIARQPDDDFPAPSNRHRALPAAD</sequence>